<dbReference type="PANTHER" id="PTHR13789:SF268">
    <property type="entry name" value="5-METHYLPHENAZINE-1-CARBOXYLATE 1-MONOOXYGENASE"/>
    <property type="match status" value="1"/>
</dbReference>
<dbReference type="GO" id="GO:0004497">
    <property type="term" value="F:monooxygenase activity"/>
    <property type="evidence" value="ECO:0007669"/>
    <property type="project" value="UniProtKB-KW"/>
</dbReference>
<protein>
    <submittedName>
        <fullName evidence="4">2-polyprenyl-6-methoxyphenol hydroxylase-like FAD-dependent oxidoreductase</fullName>
    </submittedName>
</protein>
<dbReference type="SUPFAM" id="SSF54373">
    <property type="entry name" value="FAD-linked reductases, C-terminal domain"/>
    <property type="match status" value="1"/>
</dbReference>
<feature type="domain" description="FAD-binding" evidence="3">
    <location>
        <begin position="297"/>
        <end position="361"/>
    </location>
</feature>
<gene>
    <name evidence="4" type="ORF">A8950_3622</name>
</gene>
<dbReference type="PRINTS" id="PR00420">
    <property type="entry name" value="RNGMNOXGNASE"/>
</dbReference>
<dbReference type="NCBIfam" id="NF005720">
    <property type="entry name" value="PRK07538.1"/>
    <property type="match status" value="1"/>
</dbReference>
<dbReference type="Gene3D" id="3.30.9.30">
    <property type="match status" value="1"/>
</dbReference>
<dbReference type="InterPro" id="IPR050493">
    <property type="entry name" value="FAD-dep_Monooxygenase_BioMet"/>
</dbReference>
<proteinExistence type="predicted"/>
<keyword evidence="2" id="KW-0503">Monooxygenase</keyword>
<dbReference type="GO" id="GO:0071949">
    <property type="term" value="F:FAD binding"/>
    <property type="evidence" value="ECO:0007669"/>
    <property type="project" value="InterPro"/>
</dbReference>
<keyword evidence="1" id="KW-0560">Oxidoreductase</keyword>
<reference evidence="4 5" key="1">
    <citation type="submission" date="2019-03" db="EMBL/GenBank/DDBJ databases">
        <title>Genomic Encyclopedia of Type Strains, Phase III (KMG-III): the genomes of soil and plant-associated and newly described type strains.</title>
        <authorList>
            <person name="Whitman W."/>
        </authorList>
    </citation>
    <scope>NUCLEOTIDE SEQUENCE [LARGE SCALE GENOMIC DNA]</scope>
    <source>
        <strain evidence="4 5">CGMCC 1.7660</strain>
    </source>
</reference>
<evidence type="ECO:0000313" key="5">
    <source>
        <dbReference type="Proteomes" id="UP000295783"/>
    </source>
</evidence>
<dbReference type="Pfam" id="PF01494">
    <property type="entry name" value="FAD_binding_3"/>
    <property type="match status" value="2"/>
</dbReference>
<evidence type="ECO:0000256" key="1">
    <source>
        <dbReference type="ARBA" id="ARBA00023002"/>
    </source>
</evidence>
<dbReference type="SUPFAM" id="SSF51905">
    <property type="entry name" value="FAD/NAD(P)-binding domain"/>
    <property type="match status" value="1"/>
</dbReference>
<sequence>MTTPPHVLIVGGGIGGLVTALMLQGRGIAVSVFEASREIRPLGVGINLLPHAVAELAALGLLDALGAEAIETAELAYFNKWGQEIWREPRGRAAGYDVPQFSIHRGALQMILYDAARAALGDEHLRTGMALTGFSQNDQGVVAVFADRNAGDGELRVHGDALIGADGIHSTVRRFFFPDEGPPQFSGRMLWRAVSRTVPFLGGRTMIMAGHQSQKFVCYPISRAALDAGQSLTNWIAELAVPGTTPPRSDWNRVVPPSVFAAPFQNWRFSWLDIPAIIAGAEAVYEFPMVDRDPLPRWSHGRVTLLGDAAHPMYPIGSNGASQAILDARHLADCLAAGSPISAALAAYEAVRLPATAGIVRLNRQNGPEQVMQLAEERAPNGFAAIDDVIPRDEMEEIARRYKLAAGFAVDQVRRG</sequence>
<organism evidence="4 5">
    <name type="scientific">Dongia mobilis</name>
    <dbReference type="NCBI Taxonomy" id="578943"/>
    <lineage>
        <taxon>Bacteria</taxon>
        <taxon>Pseudomonadati</taxon>
        <taxon>Pseudomonadota</taxon>
        <taxon>Alphaproteobacteria</taxon>
        <taxon>Rhodospirillales</taxon>
        <taxon>Dongiaceae</taxon>
        <taxon>Dongia</taxon>
    </lineage>
</organism>
<dbReference type="PANTHER" id="PTHR13789">
    <property type="entry name" value="MONOOXYGENASE"/>
    <property type="match status" value="1"/>
</dbReference>
<evidence type="ECO:0000313" key="4">
    <source>
        <dbReference type="EMBL" id="TDQ78566.1"/>
    </source>
</evidence>
<dbReference type="Proteomes" id="UP000295783">
    <property type="component" value="Unassembled WGS sequence"/>
</dbReference>
<comment type="caution">
    <text evidence="4">The sequence shown here is derived from an EMBL/GenBank/DDBJ whole genome shotgun (WGS) entry which is preliminary data.</text>
</comment>
<feature type="domain" description="FAD-binding" evidence="3">
    <location>
        <begin position="6"/>
        <end position="174"/>
    </location>
</feature>
<dbReference type="AlphaFoldDB" id="A0A4R6WFE4"/>
<dbReference type="InterPro" id="IPR002938">
    <property type="entry name" value="FAD-bd"/>
</dbReference>
<evidence type="ECO:0000256" key="2">
    <source>
        <dbReference type="ARBA" id="ARBA00023033"/>
    </source>
</evidence>
<dbReference type="EMBL" id="SNYW01000013">
    <property type="protein sequence ID" value="TDQ78566.1"/>
    <property type="molecule type" value="Genomic_DNA"/>
</dbReference>
<dbReference type="RefSeq" id="WP_243735694.1">
    <property type="nucleotide sequence ID" value="NZ_SNYW01000013.1"/>
</dbReference>
<keyword evidence="5" id="KW-1185">Reference proteome</keyword>
<accession>A0A4R6WFE4</accession>
<dbReference type="InterPro" id="IPR036188">
    <property type="entry name" value="FAD/NAD-bd_sf"/>
</dbReference>
<dbReference type="Gene3D" id="3.50.50.60">
    <property type="entry name" value="FAD/NAD(P)-binding domain"/>
    <property type="match status" value="1"/>
</dbReference>
<evidence type="ECO:0000259" key="3">
    <source>
        <dbReference type="Pfam" id="PF01494"/>
    </source>
</evidence>
<name>A0A4R6WFE4_9PROT</name>